<gene>
    <name evidence="1" type="ORF">THIOM_002234</name>
</gene>
<dbReference type="Proteomes" id="UP000076962">
    <property type="component" value="Unassembled WGS sequence"/>
</dbReference>
<dbReference type="EMBL" id="LUTY01001253">
    <property type="protein sequence ID" value="OAD21983.1"/>
    <property type="molecule type" value="Genomic_DNA"/>
</dbReference>
<comment type="caution">
    <text evidence="1">The sequence shown here is derived from an EMBL/GenBank/DDBJ whole genome shotgun (WGS) entry which is preliminary data.</text>
</comment>
<organism evidence="1 2">
    <name type="scientific">Candidatus Thiomargarita nelsonii</name>
    <dbReference type="NCBI Taxonomy" id="1003181"/>
    <lineage>
        <taxon>Bacteria</taxon>
        <taxon>Pseudomonadati</taxon>
        <taxon>Pseudomonadota</taxon>
        <taxon>Gammaproteobacteria</taxon>
        <taxon>Thiotrichales</taxon>
        <taxon>Thiotrichaceae</taxon>
        <taxon>Thiomargarita</taxon>
    </lineage>
</organism>
<name>A0A176S1R1_9GAMM</name>
<proteinExistence type="predicted"/>
<keyword evidence="2" id="KW-1185">Reference proteome</keyword>
<protein>
    <submittedName>
        <fullName evidence="1">Uncharacterized protein</fullName>
    </submittedName>
</protein>
<accession>A0A176S1R1</accession>
<evidence type="ECO:0000313" key="2">
    <source>
        <dbReference type="Proteomes" id="UP000076962"/>
    </source>
</evidence>
<evidence type="ECO:0000313" key="1">
    <source>
        <dbReference type="EMBL" id="OAD21983.1"/>
    </source>
</evidence>
<dbReference type="AlphaFoldDB" id="A0A176S1R1"/>
<reference evidence="1 2" key="1">
    <citation type="submission" date="2016-05" db="EMBL/GenBank/DDBJ databases">
        <title>Single-cell genome of chain-forming Candidatus Thiomargarita nelsonii and comparison to other large sulfur-oxidizing bacteria.</title>
        <authorList>
            <person name="Winkel M."/>
            <person name="Salman V."/>
            <person name="Woyke T."/>
            <person name="Schulz-Vogt H."/>
            <person name="Richter M."/>
            <person name="Flood B."/>
            <person name="Bailey J."/>
            <person name="Amann R."/>
            <person name="Mussmann M."/>
        </authorList>
    </citation>
    <scope>NUCLEOTIDE SEQUENCE [LARGE SCALE GENOMIC DNA]</scope>
    <source>
        <strain evidence="1 2">THI036</strain>
    </source>
</reference>
<sequence>MKCNDRCLDKQFQYPDNRILAQKGDVQNPFLYLWPQDRYVYKRDWIILEKWSLQYLSRYPFRMR</sequence>